<dbReference type="EMBL" id="FNRD01000018">
    <property type="protein sequence ID" value="SEB06093.1"/>
    <property type="molecule type" value="Genomic_DNA"/>
</dbReference>
<feature type="domain" description="Mannose-6-phosphate isomerase type II C-terminal" evidence="1">
    <location>
        <begin position="48"/>
        <end position="167"/>
    </location>
</feature>
<dbReference type="AlphaFoldDB" id="A0A1H4G8W2"/>
<evidence type="ECO:0000259" key="1">
    <source>
        <dbReference type="Pfam" id="PF01050"/>
    </source>
</evidence>
<accession>A0A1H4G8W2</accession>
<dbReference type="GO" id="GO:0005976">
    <property type="term" value="P:polysaccharide metabolic process"/>
    <property type="evidence" value="ECO:0007669"/>
    <property type="project" value="InterPro"/>
</dbReference>
<keyword evidence="3" id="KW-1185">Reference proteome</keyword>
<dbReference type="RefSeq" id="WP_245712111.1">
    <property type="nucleotide sequence ID" value="NZ_FNRD01000018.1"/>
</dbReference>
<name>A0A1H4G8W2_9FLAO</name>
<dbReference type="Pfam" id="PF01050">
    <property type="entry name" value="MannoseP_isomer"/>
    <property type="match status" value="1"/>
</dbReference>
<dbReference type="InterPro" id="IPR001538">
    <property type="entry name" value="Man6P_isomerase-2_C"/>
</dbReference>
<dbReference type="SUPFAM" id="SSF51182">
    <property type="entry name" value="RmlC-like cupins"/>
    <property type="match status" value="1"/>
</dbReference>
<gene>
    <name evidence="2" type="ORF">SAMN05443667_11838</name>
</gene>
<dbReference type="STRING" id="150146.SAMN05443667_11838"/>
<dbReference type="InterPro" id="IPR014710">
    <property type="entry name" value="RmlC-like_jellyroll"/>
</dbReference>
<protein>
    <submittedName>
        <fullName evidence="2">Mannose-6-phosphate isomerase, type 2</fullName>
    </submittedName>
</protein>
<dbReference type="Gene3D" id="2.60.120.10">
    <property type="entry name" value="Jelly Rolls"/>
    <property type="match status" value="1"/>
</dbReference>
<dbReference type="GO" id="GO:0016779">
    <property type="term" value="F:nucleotidyltransferase activity"/>
    <property type="evidence" value="ECO:0007669"/>
    <property type="project" value="InterPro"/>
</dbReference>
<evidence type="ECO:0000313" key="2">
    <source>
        <dbReference type="EMBL" id="SEB06093.1"/>
    </source>
</evidence>
<dbReference type="InterPro" id="IPR011051">
    <property type="entry name" value="RmlC_Cupin_sf"/>
</dbReference>
<evidence type="ECO:0000313" key="3">
    <source>
        <dbReference type="Proteomes" id="UP000198951"/>
    </source>
</evidence>
<reference evidence="3" key="1">
    <citation type="submission" date="2016-10" db="EMBL/GenBank/DDBJ databases">
        <authorList>
            <person name="Varghese N."/>
            <person name="Submissions S."/>
        </authorList>
    </citation>
    <scope>NUCLEOTIDE SEQUENCE [LARGE SCALE GENOMIC DNA]</scope>
    <source>
        <strain evidence="3">DSM 22376</strain>
    </source>
</reference>
<organism evidence="2 3">
    <name type="scientific">Flavobacterium gillisiae</name>
    <dbReference type="NCBI Taxonomy" id="150146"/>
    <lineage>
        <taxon>Bacteria</taxon>
        <taxon>Pseudomonadati</taxon>
        <taxon>Bacteroidota</taxon>
        <taxon>Flavobacteriia</taxon>
        <taxon>Flavobacteriales</taxon>
        <taxon>Flavobacteriaceae</taxon>
        <taxon>Flavobacterium</taxon>
    </lineage>
</organism>
<dbReference type="Proteomes" id="UP000198951">
    <property type="component" value="Unassembled WGS sequence"/>
</dbReference>
<proteinExistence type="predicted"/>
<sequence>MNFNLDGTMDKNAISERVAAIIKDQNFTIVQQDMTRPWGGFFVIEEDQASAFAKLFFPNLEMSQIQITNKLSPKILVVAPNKRLSWQYHFRRSEIWKIIGGKVGVKTSLTDEEGEIQELSSGAFIQMDKGERHRLIGLDSWGIVAEIWQHTDLNQPSDEEDIVRLQDDFGR</sequence>
<dbReference type="GO" id="GO:0016853">
    <property type="term" value="F:isomerase activity"/>
    <property type="evidence" value="ECO:0007669"/>
    <property type="project" value="UniProtKB-KW"/>
</dbReference>
<keyword evidence="2" id="KW-0413">Isomerase</keyword>